<dbReference type="Gene3D" id="1.10.3210.10">
    <property type="entry name" value="Hypothetical protein af1432"/>
    <property type="match status" value="1"/>
</dbReference>
<dbReference type="InterPro" id="IPR003607">
    <property type="entry name" value="HD/PDEase_dom"/>
</dbReference>
<dbReference type="EMBL" id="NBVN01000002">
    <property type="protein sequence ID" value="PUA33597.1"/>
    <property type="molecule type" value="Genomic_DNA"/>
</dbReference>
<dbReference type="AlphaFoldDB" id="A0A2R7Y872"/>
<comment type="caution">
    <text evidence="2">The sequence shown here is derived from an EMBL/GenBank/DDBJ whole genome shotgun (WGS) entry which is preliminary data.</text>
</comment>
<dbReference type="CDD" id="cd00077">
    <property type="entry name" value="HDc"/>
    <property type="match status" value="1"/>
</dbReference>
<reference evidence="2" key="1">
    <citation type="submission" date="2017-04" db="EMBL/GenBank/DDBJ databases">
        <authorList>
            <person name="Afonso C.L."/>
            <person name="Miller P.J."/>
            <person name="Scott M.A."/>
            <person name="Spackman E."/>
            <person name="Goraichik I."/>
            <person name="Dimitrov K.M."/>
            <person name="Suarez D.L."/>
            <person name="Swayne D.E."/>
        </authorList>
    </citation>
    <scope>NUCLEOTIDE SEQUENCE</scope>
    <source>
        <strain evidence="2">NZ3</strain>
    </source>
</reference>
<sequence>MVTVGPNLIYRHLESSELLRAAYDFLERDLEVQTLIKMSNIMAVGRLRYNDHGVIHSRIVCGSALELMQILIDAGVKPSTLAYNTARSLDEAKLVVLVAAYLHDIGNSIHRHNHEYVGALLAKDLIDRLLENVLPGAKEYKYMLRHEIMHAIYATESNTKALTVEAGIVKIADGTDMAEGRARIPYKMGKLDMHSVSAIGIKRVEISKGVNSPARIEVHMNDFAGLFQIEAVLRPKILSSGIEKYFEVYALINGNEHKVYPE</sequence>
<proteinExistence type="predicted"/>
<dbReference type="InterPro" id="IPR006674">
    <property type="entry name" value="HD_domain"/>
</dbReference>
<gene>
    <name evidence="2" type="ORF">B7O98_04050</name>
</gene>
<accession>A0A2R7Y872</accession>
<evidence type="ECO:0000259" key="1">
    <source>
        <dbReference type="SMART" id="SM00471"/>
    </source>
</evidence>
<dbReference type="GO" id="GO:0016787">
    <property type="term" value="F:hydrolase activity"/>
    <property type="evidence" value="ECO:0007669"/>
    <property type="project" value="UniProtKB-KW"/>
</dbReference>
<reference evidence="2" key="2">
    <citation type="journal article" date="2018" name="Syst. Appl. Microbiol.">
        <title>A new symbiotic nanoarchaeote (Candidatus Nanoclepta minutus) and its host (Zestosphaera tikiterensis gen. nov., sp. nov.) from a New Zealand hot spring.</title>
        <authorList>
            <person name="St John E."/>
            <person name="Liu Y."/>
            <person name="Podar M."/>
            <person name="Stott M.B."/>
            <person name="Meneghin J."/>
            <person name="Chen Z."/>
            <person name="Lagutin K."/>
            <person name="Mitchell K."/>
            <person name="Reysenbach A.L."/>
        </authorList>
    </citation>
    <scope>NUCLEOTIDE SEQUENCE [LARGE SCALE GENOMIC DNA]</scope>
    <source>
        <strain evidence="2">NZ3</strain>
    </source>
</reference>
<name>A0A2R7Y872_9CREN</name>
<dbReference type="SUPFAM" id="SSF109604">
    <property type="entry name" value="HD-domain/PDEase-like"/>
    <property type="match status" value="1"/>
</dbReference>
<keyword evidence="2" id="KW-0378">Hydrolase</keyword>
<dbReference type="InterPro" id="IPR039967">
    <property type="entry name" value="MJ1020-like"/>
</dbReference>
<dbReference type="SMART" id="SM00471">
    <property type="entry name" value="HDc"/>
    <property type="match status" value="1"/>
</dbReference>
<evidence type="ECO:0000313" key="2">
    <source>
        <dbReference type="EMBL" id="PUA33597.1"/>
    </source>
</evidence>
<dbReference type="PANTHER" id="PTHR40517:SF1">
    <property type="entry name" value="METAL-DEPENDENT PHOSPHOHYDROLASE, HD SUPERFAMILY-RELATED"/>
    <property type="match status" value="1"/>
</dbReference>
<evidence type="ECO:0000313" key="3">
    <source>
        <dbReference type="Proteomes" id="UP000244093"/>
    </source>
</evidence>
<organism evidence="2 3">
    <name type="scientific">Zestosphaera tikiterensis</name>
    <dbReference type="NCBI Taxonomy" id="1973259"/>
    <lineage>
        <taxon>Archaea</taxon>
        <taxon>Thermoproteota</taxon>
        <taxon>Thermoprotei</taxon>
        <taxon>Desulfurococcales</taxon>
        <taxon>Desulfurococcaceae</taxon>
        <taxon>Zestosphaera</taxon>
    </lineage>
</organism>
<protein>
    <submittedName>
        <fullName evidence="2">Phosphohydrolase</fullName>
    </submittedName>
</protein>
<feature type="domain" description="HD/PDEase" evidence="1">
    <location>
        <begin position="49"/>
        <end position="187"/>
    </location>
</feature>
<dbReference type="Pfam" id="PF01966">
    <property type="entry name" value="HD"/>
    <property type="match status" value="1"/>
</dbReference>
<dbReference type="Proteomes" id="UP000244093">
    <property type="component" value="Unassembled WGS sequence"/>
</dbReference>
<dbReference type="PANTHER" id="PTHR40517">
    <property type="entry name" value="METAL-DEPENDENT PHOSPHOHYDROLASE, HD SUPERFAMILY-RELATED"/>
    <property type="match status" value="1"/>
</dbReference>